<organism evidence="6 7">
    <name type="scientific">Mycena venus</name>
    <dbReference type="NCBI Taxonomy" id="2733690"/>
    <lineage>
        <taxon>Eukaryota</taxon>
        <taxon>Fungi</taxon>
        <taxon>Dikarya</taxon>
        <taxon>Basidiomycota</taxon>
        <taxon>Agaricomycotina</taxon>
        <taxon>Agaricomycetes</taxon>
        <taxon>Agaricomycetidae</taxon>
        <taxon>Agaricales</taxon>
        <taxon>Marasmiineae</taxon>
        <taxon>Mycenaceae</taxon>
        <taxon>Mycena</taxon>
    </lineage>
</organism>
<protein>
    <recommendedName>
        <fullName evidence="5">MYND-type domain-containing protein</fullName>
    </recommendedName>
</protein>
<dbReference type="OrthoDB" id="2915092at2759"/>
<name>A0A8H7D8S1_9AGAR</name>
<sequence length="634" mass="71318">MHGAFRLDKLNRLPLSMRRAAVAACSPNRTIQDVRRVRISMTIATDEQKVLLLPVVYVNLDPTSIPDEESPDNDASHEDLIARTLLCLEILYVIEFPNDIGPEIWPRVWPWVRFYRDRLPRLQPQLWGTFCLEFLMFAGTFANHAETYALILSTPGVYFMVAKAWPSVFEITEPQKRELAFNDLRSFLVPKDVVAEDNLADLIEGSGGTLRDLAHLVVRYIDSVVPSPKRALHYTSIHFLSGILEFITLVDPKLSDAETMEEKASDFGIALLSQNFVGALTNAACALSASPGPDATLALHDTLKILGILLGGTPGYKRLPEALNRHLLRALVNCATFPDGARIDFVEVFFVAIFPMALVYYSVISALAPALDEVRELIKAPSFRASEMYEHWSAFFSLAEDRILVFNSYNNNENPSMRACDNMKCSEIGLKDKFKRCTGCHSIYYCSQACQAIDWRGGGHRRACKSYGTLYLSEDNDLRLKARDRAFLRALVHDDYLKSKPLVLPQKLAYMHEFPGEALLTLYDYTNGRVKVTVQRVGSDATKLRLHGSEWDDIVARAAASCGRMWVDVVVMPGSDTMRYWVIPLRTSTSTVYDGLRQLVSELTGDRRTWNSDLVADRLIPLVVSNEPDVVEVH</sequence>
<evidence type="ECO:0000313" key="6">
    <source>
        <dbReference type="EMBL" id="KAF7362936.1"/>
    </source>
</evidence>
<keyword evidence="7" id="KW-1185">Reference proteome</keyword>
<evidence type="ECO:0000256" key="4">
    <source>
        <dbReference type="PROSITE-ProRule" id="PRU00134"/>
    </source>
</evidence>
<evidence type="ECO:0000313" key="7">
    <source>
        <dbReference type="Proteomes" id="UP000620124"/>
    </source>
</evidence>
<evidence type="ECO:0000259" key="5">
    <source>
        <dbReference type="PROSITE" id="PS50865"/>
    </source>
</evidence>
<dbReference type="AlphaFoldDB" id="A0A8H7D8S1"/>
<proteinExistence type="predicted"/>
<evidence type="ECO:0000256" key="1">
    <source>
        <dbReference type="ARBA" id="ARBA00022723"/>
    </source>
</evidence>
<dbReference type="PROSITE" id="PS50865">
    <property type="entry name" value="ZF_MYND_2"/>
    <property type="match status" value="1"/>
</dbReference>
<accession>A0A8H7D8S1</accession>
<keyword evidence="1" id="KW-0479">Metal-binding</keyword>
<dbReference type="GO" id="GO:0008270">
    <property type="term" value="F:zinc ion binding"/>
    <property type="evidence" value="ECO:0007669"/>
    <property type="project" value="UniProtKB-KW"/>
</dbReference>
<dbReference type="Gene3D" id="6.10.140.2220">
    <property type="match status" value="1"/>
</dbReference>
<keyword evidence="3" id="KW-0862">Zinc</keyword>
<reference evidence="6" key="1">
    <citation type="submission" date="2020-05" db="EMBL/GenBank/DDBJ databases">
        <title>Mycena genomes resolve the evolution of fungal bioluminescence.</title>
        <authorList>
            <person name="Tsai I.J."/>
        </authorList>
    </citation>
    <scope>NUCLEOTIDE SEQUENCE</scope>
    <source>
        <strain evidence="6">CCC161011</strain>
    </source>
</reference>
<feature type="domain" description="MYND-type" evidence="5">
    <location>
        <begin position="422"/>
        <end position="464"/>
    </location>
</feature>
<keyword evidence="2 4" id="KW-0863">Zinc-finger</keyword>
<dbReference type="SUPFAM" id="SSF144232">
    <property type="entry name" value="HIT/MYND zinc finger-like"/>
    <property type="match status" value="1"/>
</dbReference>
<dbReference type="EMBL" id="JACAZI010000004">
    <property type="protein sequence ID" value="KAF7362936.1"/>
    <property type="molecule type" value="Genomic_DNA"/>
</dbReference>
<evidence type="ECO:0000256" key="3">
    <source>
        <dbReference type="ARBA" id="ARBA00022833"/>
    </source>
</evidence>
<dbReference type="InterPro" id="IPR002893">
    <property type="entry name" value="Znf_MYND"/>
</dbReference>
<comment type="caution">
    <text evidence="6">The sequence shown here is derived from an EMBL/GenBank/DDBJ whole genome shotgun (WGS) entry which is preliminary data.</text>
</comment>
<gene>
    <name evidence="6" type="ORF">MVEN_00644600</name>
</gene>
<dbReference type="Proteomes" id="UP000620124">
    <property type="component" value="Unassembled WGS sequence"/>
</dbReference>
<dbReference type="Pfam" id="PF01753">
    <property type="entry name" value="zf-MYND"/>
    <property type="match status" value="1"/>
</dbReference>
<evidence type="ECO:0000256" key="2">
    <source>
        <dbReference type="ARBA" id="ARBA00022771"/>
    </source>
</evidence>